<dbReference type="FunCoup" id="A0A2K1QLY6">
    <property type="interactions" value="139"/>
</dbReference>
<dbReference type="GO" id="GO:0033615">
    <property type="term" value="P:mitochondrial proton-transporting ATP synthase complex assembly"/>
    <property type="evidence" value="ECO:0007669"/>
    <property type="project" value="TreeGrafter"/>
</dbReference>
<sequence length="322" mass="37107">MTITESSSIRLSQPCRTYATEKSSTRSSSEDEHPLDPSREERASGPQPLNRPLGVPYPPRPGDNSGVDARSLKQRRDDFVNHDKHLEKRQKLAKELFRPYFKDFSDMKHYKGKTFFAPNRVFKEQFARYFPNLQGRTLEDREADTTNVLAGKISVVTVASSSWAQRQADAWVMERQNPGLAGLLDHCRIRGDGPRAQLVEINYEPNALKYWIVKLFASQQRKTRSQFRWKRYFMVHKGFEQHLRLAIGMPNEKVGHVYLVDERCKIRWAGHAIPEESEKQSMIRNLSRLLTEPRMVPERRGEPERVVVSQEGAVDDAAKASA</sequence>
<name>A0A2K1QLY6_9PEZI</name>
<evidence type="ECO:0008006" key="4">
    <source>
        <dbReference type="Google" id="ProtNLM"/>
    </source>
</evidence>
<dbReference type="Pfam" id="PF05176">
    <property type="entry name" value="ATP-synt_10"/>
    <property type="match status" value="1"/>
</dbReference>
<dbReference type="AlphaFoldDB" id="A0A2K1QLY6"/>
<dbReference type="EMBL" id="NKHZ01000059">
    <property type="protein sequence ID" value="PNS16174.1"/>
    <property type="molecule type" value="Genomic_DNA"/>
</dbReference>
<comment type="caution">
    <text evidence="2">The sequence shown here is derived from an EMBL/GenBank/DDBJ whole genome shotgun (WGS) entry which is preliminary data.</text>
</comment>
<evidence type="ECO:0000313" key="3">
    <source>
        <dbReference type="Proteomes" id="UP000243797"/>
    </source>
</evidence>
<gene>
    <name evidence="2" type="ORF">CAC42_1937</name>
</gene>
<accession>A0A2K1QLY6</accession>
<feature type="region of interest" description="Disordered" evidence="1">
    <location>
        <begin position="296"/>
        <end position="322"/>
    </location>
</feature>
<evidence type="ECO:0000256" key="1">
    <source>
        <dbReference type="SAM" id="MobiDB-lite"/>
    </source>
</evidence>
<keyword evidence="3" id="KW-1185">Reference proteome</keyword>
<reference evidence="2 3" key="1">
    <citation type="submission" date="2017-06" db="EMBL/GenBank/DDBJ databases">
        <title>Draft genome sequence of a variant of Elsinoe murrayae.</title>
        <authorList>
            <person name="Cheng Q."/>
        </authorList>
    </citation>
    <scope>NUCLEOTIDE SEQUENCE [LARGE SCALE GENOMIC DNA]</scope>
    <source>
        <strain evidence="2 3">CQ-2017a</strain>
    </source>
</reference>
<dbReference type="Proteomes" id="UP000243797">
    <property type="component" value="Unassembled WGS sequence"/>
</dbReference>
<dbReference type="STRING" id="2082308.A0A2K1QLY6"/>
<dbReference type="PANTHER" id="PTHR28106">
    <property type="entry name" value="MITOCHONDRIAL ATPASE COMPLEX SUBUNIT ATP10"/>
    <property type="match status" value="1"/>
</dbReference>
<dbReference type="PANTHER" id="PTHR28106:SF1">
    <property type="entry name" value="MITOCHONDRIAL ATPASE COMPLEX SUBUNIT ATP10"/>
    <property type="match status" value="1"/>
</dbReference>
<feature type="compositionally biased region" description="Basic and acidic residues" evidence="1">
    <location>
        <begin position="28"/>
        <end position="43"/>
    </location>
</feature>
<protein>
    <recommendedName>
        <fullName evidence="4">Mitochondrial ATPase complex subunit ATP10</fullName>
    </recommendedName>
</protein>
<dbReference type="GO" id="GO:0005743">
    <property type="term" value="C:mitochondrial inner membrane"/>
    <property type="evidence" value="ECO:0007669"/>
    <property type="project" value="TreeGrafter"/>
</dbReference>
<proteinExistence type="predicted"/>
<feature type="region of interest" description="Disordered" evidence="1">
    <location>
        <begin position="1"/>
        <end position="69"/>
    </location>
</feature>
<feature type="compositionally biased region" description="Polar residues" evidence="1">
    <location>
        <begin position="1"/>
        <end position="27"/>
    </location>
</feature>
<evidence type="ECO:0000313" key="2">
    <source>
        <dbReference type="EMBL" id="PNS16174.1"/>
    </source>
</evidence>
<feature type="compositionally biased region" description="Basic and acidic residues" evidence="1">
    <location>
        <begin position="296"/>
        <end position="305"/>
    </location>
</feature>
<organism evidence="2 3">
    <name type="scientific">Sphaceloma murrayae</name>
    <dbReference type="NCBI Taxonomy" id="2082308"/>
    <lineage>
        <taxon>Eukaryota</taxon>
        <taxon>Fungi</taxon>
        <taxon>Dikarya</taxon>
        <taxon>Ascomycota</taxon>
        <taxon>Pezizomycotina</taxon>
        <taxon>Dothideomycetes</taxon>
        <taxon>Dothideomycetidae</taxon>
        <taxon>Myriangiales</taxon>
        <taxon>Elsinoaceae</taxon>
        <taxon>Sphaceloma</taxon>
    </lineage>
</organism>
<dbReference type="InterPro" id="IPR007849">
    <property type="entry name" value="ATP10"/>
</dbReference>
<dbReference type="InParanoid" id="A0A2K1QLY6"/>
<dbReference type="OrthoDB" id="17089at2759"/>